<organism evidence="1 2">
    <name type="scientific">Providencia stuartii ATCC 25827</name>
    <dbReference type="NCBI Taxonomy" id="471874"/>
    <lineage>
        <taxon>Bacteria</taxon>
        <taxon>Pseudomonadati</taxon>
        <taxon>Pseudomonadota</taxon>
        <taxon>Gammaproteobacteria</taxon>
        <taxon>Enterobacterales</taxon>
        <taxon>Morganellaceae</taxon>
        <taxon>Providencia</taxon>
    </lineage>
</organism>
<dbReference type="EMBL" id="ABJD02000101">
    <property type="protein sequence ID" value="EDU59881.1"/>
    <property type="molecule type" value="Genomic_DNA"/>
</dbReference>
<name>A0AA87CRD3_PROST</name>
<reference evidence="2" key="2">
    <citation type="submission" date="2008-04" db="EMBL/GenBank/DDBJ databases">
        <title>Draft genome sequence of Providencia stuartii(ATCC 25827).</title>
        <authorList>
            <person name="Sudarsanam P."/>
            <person name="Ley R."/>
            <person name="Guruge J."/>
            <person name="Turnbaugh P.J."/>
            <person name="Mahowald M."/>
            <person name="Liep D."/>
            <person name="Gordon J."/>
        </authorList>
    </citation>
    <scope>NUCLEOTIDE SEQUENCE [LARGE SCALE GENOMIC DNA]</scope>
    <source>
        <strain evidence="2">ATCC 25827</strain>
    </source>
</reference>
<evidence type="ECO:0000313" key="1">
    <source>
        <dbReference type="EMBL" id="EDU59881.1"/>
    </source>
</evidence>
<gene>
    <name evidence="1" type="ORF">PROSTU_03074</name>
</gene>
<sequence length="225" mass="25439">MMDLEHIIKENTQLMRQLIAILQSKGGCFNNDDIENNAHQSFVYSHTGATDSPIEKDIDINSLTLKQIIALCVIYKGNFEQLTGSHIKKINQILDLNTTEQHRQIEALHMTLVNLEQVTKLPNIAIHNLCIEILANWGNLHGIAERCEFVLSLISSKHVIKDKTIHVDPNILFSQAESLILQLAKNGYRNEAVEILNQFKAKKLNQVAIEHLPEVIKIAKGILKN</sequence>
<accession>A0AA87CRD3</accession>
<dbReference type="Proteomes" id="UP000004506">
    <property type="component" value="Unassembled WGS sequence"/>
</dbReference>
<comment type="caution">
    <text evidence="1">The sequence shown here is derived from an EMBL/GenBank/DDBJ whole genome shotgun (WGS) entry which is preliminary data.</text>
</comment>
<dbReference type="AlphaFoldDB" id="A0AA87CRD3"/>
<evidence type="ECO:0000313" key="2">
    <source>
        <dbReference type="Proteomes" id="UP000004506"/>
    </source>
</evidence>
<protein>
    <submittedName>
        <fullName evidence="1">Uncharacterized protein</fullName>
    </submittedName>
</protein>
<dbReference type="RefSeq" id="WP_004921034.1">
    <property type="nucleotide sequence ID" value="NZ_DS607663.1"/>
</dbReference>
<proteinExistence type="predicted"/>
<reference evidence="2" key="1">
    <citation type="submission" date="2008-04" db="EMBL/GenBank/DDBJ databases">
        <title>Draft genome sequence of Providencia stuartii (ATCC 25827).</title>
        <authorList>
            <person name="Sudarsanam P."/>
            <person name="Ley R."/>
            <person name="Guruge J."/>
            <person name="Turnbaugh P.J."/>
            <person name="Mahowald M."/>
            <person name="Liep D."/>
            <person name="Gordon J."/>
        </authorList>
    </citation>
    <scope>NUCLEOTIDE SEQUENCE [LARGE SCALE GENOMIC DNA]</scope>
    <source>
        <strain evidence="2">ATCC 25827</strain>
    </source>
</reference>
<reference evidence="1 2" key="3">
    <citation type="submission" date="2008-05" db="EMBL/GenBank/DDBJ databases">
        <authorList>
            <person name="Fulton L."/>
            <person name="Clifton S."/>
            <person name="Fulton B."/>
            <person name="Xu J."/>
            <person name="Minx P."/>
            <person name="Pepin K.H."/>
            <person name="Johnson M."/>
            <person name="Thiruvilangam P."/>
            <person name="Bhonagiri V."/>
            <person name="Nash W.E."/>
            <person name="Mardis E.R."/>
            <person name="Wilson R.K."/>
        </authorList>
    </citation>
    <scope>NUCLEOTIDE SEQUENCE [LARGE SCALE GENOMIC DNA]</scope>
    <source>
        <strain evidence="1 2">ATCC 25827</strain>
    </source>
</reference>